<proteinExistence type="predicted"/>
<gene>
    <name evidence="1" type="ORF">M9H77_13245</name>
</gene>
<dbReference type="EMBL" id="CM044703">
    <property type="protein sequence ID" value="KAI5672881.1"/>
    <property type="molecule type" value="Genomic_DNA"/>
</dbReference>
<reference evidence="2" key="1">
    <citation type="journal article" date="2023" name="Nat. Plants">
        <title>Single-cell RNA sequencing provides a high-resolution roadmap for understanding the multicellular compartmentation of specialized metabolism.</title>
        <authorList>
            <person name="Sun S."/>
            <person name="Shen X."/>
            <person name="Li Y."/>
            <person name="Li Y."/>
            <person name="Wang S."/>
            <person name="Li R."/>
            <person name="Zhang H."/>
            <person name="Shen G."/>
            <person name="Guo B."/>
            <person name="Wei J."/>
            <person name="Xu J."/>
            <person name="St-Pierre B."/>
            <person name="Chen S."/>
            <person name="Sun C."/>
        </authorList>
    </citation>
    <scope>NUCLEOTIDE SEQUENCE [LARGE SCALE GENOMIC DNA]</scope>
</reference>
<dbReference type="Proteomes" id="UP001060085">
    <property type="component" value="Linkage Group LG03"/>
</dbReference>
<sequence length="101" mass="11387">MKALKIQGEPSKFTHNLYSIKKECSREQVRGEKCLSIGSRRPITDGRPYLSSPVVWAYINPLRVRNLPELVSSDLVVSLCLSSFWLMINLGCGLSSIDYIL</sequence>
<protein>
    <submittedName>
        <fullName evidence="1">Uncharacterized protein</fullName>
    </submittedName>
</protein>
<organism evidence="1 2">
    <name type="scientific">Catharanthus roseus</name>
    <name type="common">Madagascar periwinkle</name>
    <name type="synonym">Vinca rosea</name>
    <dbReference type="NCBI Taxonomy" id="4058"/>
    <lineage>
        <taxon>Eukaryota</taxon>
        <taxon>Viridiplantae</taxon>
        <taxon>Streptophyta</taxon>
        <taxon>Embryophyta</taxon>
        <taxon>Tracheophyta</taxon>
        <taxon>Spermatophyta</taxon>
        <taxon>Magnoliopsida</taxon>
        <taxon>eudicotyledons</taxon>
        <taxon>Gunneridae</taxon>
        <taxon>Pentapetalae</taxon>
        <taxon>asterids</taxon>
        <taxon>lamiids</taxon>
        <taxon>Gentianales</taxon>
        <taxon>Apocynaceae</taxon>
        <taxon>Rauvolfioideae</taxon>
        <taxon>Vinceae</taxon>
        <taxon>Catharanthinae</taxon>
        <taxon>Catharanthus</taxon>
    </lineage>
</organism>
<keyword evidence="2" id="KW-1185">Reference proteome</keyword>
<accession>A0ACC0BJV4</accession>
<name>A0ACC0BJV4_CATRO</name>
<comment type="caution">
    <text evidence="1">The sequence shown here is derived from an EMBL/GenBank/DDBJ whole genome shotgun (WGS) entry which is preliminary data.</text>
</comment>
<evidence type="ECO:0000313" key="2">
    <source>
        <dbReference type="Proteomes" id="UP001060085"/>
    </source>
</evidence>
<evidence type="ECO:0000313" key="1">
    <source>
        <dbReference type="EMBL" id="KAI5672881.1"/>
    </source>
</evidence>